<keyword evidence="7 8" id="KW-0802">TPR repeat</keyword>
<dbReference type="PANTHER" id="PTHR44835">
    <property type="entry name" value="UDP-N-ACETYLGLUCOSAMINE--PEPTIDE N-ACETYLGLUCOSAMINYLTRANSFERASE SPINDLY-RELATED"/>
    <property type="match status" value="1"/>
</dbReference>
<evidence type="ECO:0000313" key="11">
    <source>
        <dbReference type="Proteomes" id="UP001432180"/>
    </source>
</evidence>
<dbReference type="Proteomes" id="UP001432180">
    <property type="component" value="Chromosome"/>
</dbReference>
<proteinExistence type="inferred from homology"/>
<keyword evidence="5 10" id="KW-0808">Transferase</keyword>
<comment type="pathway">
    <text evidence="1">Protein modification; protein glycosylation.</text>
</comment>
<feature type="repeat" description="TPR" evidence="8">
    <location>
        <begin position="29"/>
        <end position="62"/>
    </location>
</feature>
<dbReference type="InterPro" id="IPR011990">
    <property type="entry name" value="TPR-like_helical_dom_sf"/>
</dbReference>
<evidence type="ECO:0000256" key="2">
    <source>
        <dbReference type="ARBA" id="ARBA00005386"/>
    </source>
</evidence>
<accession>A0ABZ0SF27</accession>
<dbReference type="Gene3D" id="1.25.40.10">
    <property type="entry name" value="Tetratricopeptide repeat domain"/>
    <property type="match status" value="1"/>
</dbReference>
<feature type="domain" description="O-GlcNAc transferase C-terminal" evidence="9">
    <location>
        <begin position="111"/>
        <end position="263"/>
    </location>
</feature>
<sequence>MGFALVAEDRLDDALWALRQSFDHGADGPRLWRVFGNVLRLKGEIDAAISAYREALRRQPDRLTHSRLLLAVNSSCTLTPAEVAQEHRHWASLYAAPACVPVSAPRAVHGHKTPLVVGYVSPDFRSHPVAYFFLPLVEGHHRENVQVVCYASTSANDGVRRRIAAAADLWREVAGWSTQRVVEQIRADGVDLLVDLAGHTTGNRLDVFACRAAPVQLTYLGYPNTTGLDSIDYRLVDAVTDPPGPADELASETLIRLEPGFLVFDPPADAPPVAQSPMLSNGYVTFGSFNKVAKLSPETLETWSALLNKLPTARLLLKSGGLTTDESRNQLCEAFAKAGLSDVSRLELRDLEPSRRAHLAMYGEIDIALDPFPYNGTTTTCQALWMGVPMITLAGRSHAGRVGASLFSQMQLQALVAPDRESYLRIAVGLAASPEKLADLRRGLRDRMAASPLLDHVGFVARLEALYRRLWQRACQAGA</sequence>
<dbReference type="PANTHER" id="PTHR44835:SF1">
    <property type="entry name" value="PROTEIN O-GLCNAC TRANSFERASE"/>
    <property type="match status" value="1"/>
</dbReference>
<name>A0ABZ0SF27_9GAMM</name>
<evidence type="ECO:0000259" key="9">
    <source>
        <dbReference type="Pfam" id="PF13844"/>
    </source>
</evidence>
<dbReference type="EMBL" id="CP121472">
    <property type="protein sequence ID" value="WPL19117.1"/>
    <property type="molecule type" value="Genomic_DNA"/>
</dbReference>
<gene>
    <name evidence="10" type="ORF">Thiowin_04223</name>
</gene>
<feature type="domain" description="O-GlcNAc transferase C-terminal" evidence="9">
    <location>
        <begin position="279"/>
        <end position="459"/>
    </location>
</feature>
<dbReference type="Gene3D" id="3.40.50.2000">
    <property type="entry name" value="Glycogen Phosphorylase B"/>
    <property type="match status" value="1"/>
</dbReference>
<dbReference type="Pfam" id="PF13844">
    <property type="entry name" value="Glyco_transf_41"/>
    <property type="match status" value="2"/>
</dbReference>
<evidence type="ECO:0000256" key="5">
    <source>
        <dbReference type="ARBA" id="ARBA00022679"/>
    </source>
</evidence>
<dbReference type="InterPro" id="IPR019734">
    <property type="entry name" value="TPR_rpt"/>
</dbReference>
<dbReference type="SUPFAM" id="SSF48452">
    <property type="entry name" value="TPR-like"/>
    <property type="match status" value="1"/>
</dbReference>
<dbReference type="SMART" id="SM00028">
    <property type="entry name" value="TPR"/>
    <property type="match status" value="1"/>
</dbReference>
<evidence type="ECO:0000256" key="6">
    <source>
        <dbReference type="ARBA" id="ARBA00022737"/>
    </source>
</evidence>
<evidence type="ECO:0000256" key="7">
    <source>
        <dbReference type="ARBA" id="ARBA00022803"/>
    </source>
</evidence>
<protein>
    <recommendedName>
        <fullName evidence="3">protein O-GlcNAc transferase</fullName>
        <ecNumber evidence="3">2.4.1.255</ecNumber>
    </recommendedName>
</protein>
<evidence type="ECO:0000256" key="8">
    <source>
        <dbReference type="PROSITE-ProRule" id="PRU00339"/>
    </source>
</evidence>
<dbReference type="Gene3D" id="3.40.50.11380">
    <property type="match status" value="1"/>
</dbReference>
<dbReference type="PROSITE" id="PS50005">
    <property type="entry name" value="TPR"/>
    <property type="match status" value="1"/>
</dbReference>
<evidence type="ECO:0000256" key="4">
    <source>
        <dbReference type="ARBA" id="ARBA00022676"/>
    </source>
</evidence>
<dbReference type="InterPro" id="IPR051939">
    <property type="entry name" value="Glycosyltr_41/O-GlcNAc_trsf"/>
</dbReference>
<evidence type="ECO:0000256" key="1">
    <source>
        <dbReference type="ARBA" id="ARBA00004922"/>
    </source>
</evidence>
<dbReference type="InterPro" id="IPR029489">
    <property type="entry name" value="OGT/SEC/SPY_C"/>
</dbReference>
<organism evidence="10 11">
    <name type="scientific">Thiorhodovibrio winogradskyi</name>
    <dbReference type="NCBI Taxonomy" id="77007"/>
    <lineage>
        <taxon>Bacteria</taxon>
        <taxon>Pseudomonadati</taxon>
        <taxon>Pseudomonadota</taxon>
        <taxon>Gammaproteobacteria</taxon>
        <taxon>Chromatiales</taxon>
        <taxon>Chromatiaceae</taxon>
        <taxon>Thiorhodovibrio</taxon>
    </lineage>
</organism>
<keyword evidence="4" id="KW-0328">Glycosyltransferase</keyword>
<keyword evidence="6" id="KW-0677">Repeat</keyword>
<reference evidence="10 11" key="1">
    <citation type="journal article" date="2023" name="Microorganisms">
        <title>Thiorhodovibrio frisius and Trv. litoralis spp. nov., Two Novel Members from a Clade of Fastidious Purple Sulfur Bacteria That Exhibit Unique Red-Shifted Light-Harvesting Capabilities.</title>
        <authorList>
            <person name="Methner A."/>
            <person name="Kuzyk S.B."/>
            <person name="Petersen J."/>
            <person name="Bauer S."/>
            <person name="Brinkmann H."/>
            <person name="Sichau K."/>
            <person name="Wanner G."/>
            <person name="Wolf J."/>
            <person name="Neumann-Schaal M."/>
            <person name="Henke P."/>
            <person name="Tank M."/>
            <person name="Sproer C."/>
            <person name="Bunk B."/>
            <person name="Overmann J."/>
        </authorList>
    </citation>
    <scope>NUCLEOTIDE SEQUENCE [LARGE SCALE GENOMIC DNA]</scope>
    <source>
        <strain evidence="10 11">DSM 6702</strain>
    </source>
</reference>
<dbReference type="GO" id="GO:0016740">
    <property type="term" value="F:transferase activity"/>
    <property type="evidence" value="ECO:0007669"/>
    <property type="project" value="UniProtKB-KW"/>
</dbReference>
<evidence type="ECO:0000256" key="3">
    <source>
        <dbReference type="ARBA" id="ARBA00011970"/>
    </source>
</evidence>
<comment type="similarity">
    <text evidence="2">Belongs to the glycosyltransferase 41 family. O-GlcNAc transferase subfamily.</text>
</comment>
<dbReference type="EC" id="2.4.1.255" evidence="3"/>
<evidence type="ECO:0000313" key="10">
    <source>
        <dbReference type="EMBL" id="WPL19117.1"/>
    </source>
</evidence>
<keyword evidence="11" id="KW-1185">Reference proteome</keyword>